<evidence type="ECO:0000313" key="5">
    <source>
        <dbReference type="EMBL" id="DBA29930.1"/>
    </source>
</evidence>
<evidence type="ECO:0000256" key="1">
    <source>
        <dbReference type="ARBA" id="ARBA00004613"/>
    </source>
</evidence>
<comment type="caution">
    <text evidence="5">The sequence shown here is derived from an EMBL/GenBank/DDBJ whole genome shotgun (WGS) entry which is preliminary data.</text>
</comment>
<evidence type="ECO:0000256" key="2">
    <source>
        <dbReference type="ARBA" id="ARBA00022525"/>
    </source>
</evidence>
<proteinExistence type="predicted"/>
<dbReference type="Proteomes" id="UP001181693">
    <property type="component" value="Unassembled WGS sequence"/>
</dbReference>
<name>A0AAV3AXR0_PYXAD</name>
<dbReference type="EMBL" id="DYDO01000002">
    <property type="protein sequence ID" value="DBA29930.1"/>
    <property type="molecule type" value="Genomic_DNA"/>
</dbReference>
<comment type="subcellular location">
    <subcellularLocation>
        <location evidence="1">Secreted</location>
    </subcellularLocation>
</comment>
<accession>A0AAV3AXR0</accession>
<sequence>MTMKLIIKPGTDIVQKDDKRGFISHSKCLKALNMEVGQDYVVWGVAKDLWNLGSGFSYIVTRDTWIEMWPNHIQCREPEYSELCDELDNFSEALQFNGCPN</sequence>
<protein>
    <recommendedName>
        <fullName evidence="4">NTR domain-containing protein</fullName>
    </recommendedName>
</protein>
<dbReference type="AlphaFoldDB" id="A0AAV3AXR0"/>
<dbReference type="InterPro" id="IPR018933">
    <property type="entry name" value="Netrin_module_non-TIMP"/>
</dbReference>
<dbReference type="InterPro" id="IPR008993">
    <property type="entry name" value="TIMP-like_OB-fold"/>
</dbReference>
<keyword evidence="6" id="KW-1185">Reference proteome</keyword>
<gene>
    <name evidence="5" type="ORF">GDO54_005981</name>
</gene>
<dbReference type="GO" id="GO:0005576">
    <property type="term" value="C:extracellular region"/>
    <property type="evidence" value="ECO:0007669"/>
    <property type="project" value="UniProtKB-SubCell"/>
</dbReference>
<organism evidence="5 6">
    <name type="scientific">Pyxicephalus adspersus</name>
    <name type="common">African bullfrog</name>
    <dbReference type="NCBI Taxonomy" id="30357"/>
    <lineage>
        <taxon>Eukaryota</taxon>
        <taxon>Metazoa</taxon>
        <taxon>Chordata</taxon>
        <taxon>Craniata</taxon>
        <taxon>Vertebrata</taxon>
        <taxon>Euteleostomi</taxon>
        <taxon>Amphibia</taxon>
        <taxon>Batrachia</taxon>
        <taxon>Anura</taxon>
        <taxon>Neobatrachia</taxon>
        <taxon>Ranoidea</taxon>
        <taxon>Pyxicephalidae</taxon>
        <taxon>Pyxicephalinae</taxon>
        <taxon>Pyxicephalus</taxon>
    </lineage>
</organism>
<dbReference type="Pfam" id="PF01759">
    <property type="entry name" value="NTR"/>
    <property type="match status" value="1"/>
</dbReference>
<evidence type="ECO:0000256" key="3">
    <source>
        <dbReference type="ARBA" id="ARBA00023157"/>
    </source>
</evidence>
<reference evidence="5" key="1">
    <citation type="thesis" date="2020" institute="ProQuest LLC" country="789 East Eisenhower Parkway, Ann Arbor, MI, USA">
        <title>Comparative Genomics and Chromosome Evolution.</title>
        <authorList>
            <person name="Mudd A.B."/>
        </authorList>
    </citation>
    <scope>NUCLEOTIDE SEQUENCE</scope>
    <source>
        <strain evidence="5">1538</strain>
        <tissue evidence="5">Blood</tissue>
    </source>
</reference>
<keyword evidence="3" id="KW-1015">Disulfide bond</keyword>
<dbReference type="Gene3D" id="2.40.50.120">
    <property type="match status" value="1"/>
</dbReference>
<evidence type="ECO:0000259" key="4">
    <source>
        <dbReference type="PROSITE" id="PS50189"/>
    </source>
</evidence>
<dbReference type="InterPro" id="IPR001134">
    <property type="entry name" value="Netrin_domain"/>
</dbReference>
<feature type="domain" description="NTR" evidence="4">
    <location>
        <begin position="1"/>
        <end position="99"/>
    </location>
</feature>
<evidence type="ECO:0000313" key="6">
    <source>
        <dbReference type="Proteomes" id="UP001181693"/>
    </source>
</evidence>
<dbReference type="SMART" id="SM00643">
    <property type="entry name" value="C345C"/>
    <property type="match status" value="1"/>
</dbReference>
<keyword evidence="2" id="KW-0964">Secreted</keyword>
<dbReference type="PROSITE" id="PS50189">
    <property type="entry name" value="NTR"/>
    <property type="match status" value="1"/>
</dbReference>
<dbReference type="SUPFAM" id="SSF50242">
    <property type="entry name" value="TIMP-like"/>
    <property type="match status" value="1"/>
</dbReference>